<dbReference type="EMBL" id="MFEN01000059">
    <property type="protein sequence ID" value="OGE82919.1"/>
    <property type="molecule type" value="Genomic_DNA"/>
</dbReference>
<evidence type="ECO:0000256" key="3">
    <source>
        <dbReference type="ARBA" id="ARBA00022692"/>
    </source>
</evidence>
<sequence>MLISGSLSYVMSRRRSFYISVIFIIAFVLMTGAEASVVRAAIMGIILLLAEQSSRVYSFKNAITLTAVAMLLFDPRLLVFDVGFQFSFAALLGIVYLNPIFKKYLPMKSDPGFLNWRDNFRQTLSAQIAVLPIALITFGYLSPFSLVANVLILSFVPVTMLFGFITSILGLISFSLSLVSGLLVSALLGYEIFIINFFSFNWF</sequence>
<dbReference type="AlphaFoldDB" id="A0A1F5NZ68"/>
<protein>
    <recommendedName>
        <fullName evidence="7">ComEC/Rec2-related protein domain-containing protein</fullName>
    </recommendedName>
</protein>
<dbReference type="InterPro" id="IPR052159">
    <property type="entry name" value="Competence_DNA_uptake"/>
</dbReference>
<evidence type="ECO:0000256" key="6">
    <source>
        <dbReference type="SAM" id="Phobius"/>
    </source>
</evidence>
<evidence type="ECO:0000313" key="8">
    <source>
        <dbReference type="EMBL" id="OGE82919.1"/>
    </source>
</evidence>
<feature type="transmembrane region" description="Helical" evidence="6">
    <location>
        <begin position="122"/>
        <end position="141"/>
    </location>
</feature>
<evidence type="ECO:0000256" key="4">
    <source>
        <dbReference type="ARBA" id="ARBA00022989"/>
    </source>
</evidence>
<feature type="transmembrane region" description="Helical" evidence="6">
    <location>
        <begin position="84"/>
        <end position="101"/>
    </location>
</feature>
<accession>A0A1F5NZ68</accession>
<dbReference type="InterPro" id="IPR004477">
    <property type="entry name" value="ComEC_N"/>
</dbReference>
<proteinExistence type="predicted"/>
<dbReference type="PANTHER" id="PTHR30619:SF7">
    <property type="entry name" value="BETA-LACTAMASE DOMAIN PROTEIN"/>
    <property type="match status" value="1"/>
</dbReference>
<evidence type="ECO:0000313" key="9">
    <source>
        <dbReference type="Proteomes" id="UP000176339"/>
    </source>
</evidence>
<feature type="transmembrane region" description="Helical" evidence="6">
    <location>
        <begin position="17"/>
        <end position="50"/>
    </location>
</feature>
<evidence type="ECO:0000256" key="2">
    <source>
        <dbReference type="ARBA" id="ARBA00022475"/>
    </source>
</evidence>
<dbReference type="NCBIfam" id="TIGR00360">
    <property type="entry name" value="ComEC_N-term"/>
    <property type="match status" value="1"/>
</dbReference>
<feature type="domain" description="ComEC/Rec2-related protein" evidence="7">
    <location>
        <begin position="9"/>
        <end position="188"/>
    </location>
</feature>
<comment type="caution">
    <text evidence="8">The sequence shown here is derived from an EMBL/GenBank/DDBJ whole genome shotgun (WGS) entry which is preliminary data.</text>
</comment>
<keyword evidence="3 6" id="KW-0812">Transmembrane</keyword>
<comment type="subcellular location">
    <subcellularLocation>
        <location evidence="1">Cell membrane</location>
        <topology evidence="1">Multi-pass membrane protein</topology>
    </subcellularLocation>
</comment>
<dbReference type="PANTHER" id="PTHR30619">
    <property type="entry name" value="DNA INTERNALIZATION/COMPETENCE PROTEIN COMEC/REC2"/>
    <property type="match status" value="1"/>
</dbReference>
<dbReference type="Pfam" id="PF03772">
    <property type="entry name" value="Competence"/>
    <property type="match status" value="1"/>
</dbReference>
<dbReference type="Proteomes" id="UP000176339">
    <property type="component" value="Unassembled WGS sequence"/>
</dbReference>
<evidence type="ECO:0000256" key="1">
    <source>
        <dbReference type="ARBA" id="ARBA00004651"/>
    </source>
</evidence>
<keyword evidence="4 6" id="KW-1133">Transmembrane helix</keyword>
<keyword evidence="5 6" id="KW-0472">Membrane</keyword>
<gene>
    <name evidence="8" type="ORF">A2846_02525</name>
</gene>
<reference evidence="8 9" key="1">
    <citation type="journal article" date="2016" name="Nat. Commun.">
        <title>Thousands of microbial genomes shed light on interconnected biogeochemical processes in an aquifer system.</title>
        <authorList>
            <person name="Anantharaman K."/>
            <person name="Brown C.T."/>
            <person name="Hug L.A."/>
            <person name="Sharon I."/>
            <person name="Castelle C.J."/>
            <person name="Probst A.J."/>
            <person name="Thomas B.C."/>
            <person name="Singh A."/>
            <person name="Wilkins M.J."/>
            <person name="Karaoz U."/>
            <person name="Brodie E.L."/>
            <person name="Williams K.H."/>
            <person name="Hubbard S.S."/>
            <person name="Banfield J.F."/>
        </authorList>
    </citation>
    <scope>NUCLEOTIDE SEQUENCE [LARGE SCALE GENOMIC DNA]</scope>
</reference>
<evidence type="ECO:0000256" key="5">
    <source>
        <dbReference type="ARBA" id="ARBA00023136"/>
    </source>
</evidence>
<dbReference type="GO" id="GO:0005886">
    <property type="term" value="C:plasma membrane"/>
    <property type="evidence" value="ECO:0007669"/>
    <property type="project" value="UniProtKB-SubCell"/>
</dbReference>
<name>A0A1F5NZ68_9BACT</name>
<keyword evidence="2" id="KW-1003">Cell membrane</keyword>
<feature type="transmembrane region" description="Helical" evidence="6">
    <location>
        <begin position="147"/>
        <end position="171"/>
    </location>
</feature>
<evidence type="ECO:0000259" key="7">
    <source>
        <dbReference type="Pfam" id="PF03772"/>
    </source>
</evidence>
<feature type="transmembrane region" description="Helical" evidence="6">
    <location>
        <begin position="178"/>
        <end position="200"/>
    </location>
</feature>
<organism evidence="8 9">
    <name type="scientific">Candidatus Doudnabacteria bacterium RIFCSPHIGHO2_01_FULL_49_9</name>
    <dbReference type="NCBI Taxonomy" id="1817827"/>
    <lineage>
        <taxon>Bacteria</taxon>
        <taxon>Candidatus Doudnaibacteriota</taxon>
    </lineage>
</organism>